<protein>
    <recommendedName>
        <fullName evidence="4">WD repeat-containing protein 60</fullName>
    </recommendedName>
</protein>
<organism evidence="1">
    <name type="scientific">Capitella teleta</name>
    <name type="common">Polychaete worm</name>
    <dbReference type="NCBI Taxonomy" id="283909"/>
    <lineage>
        <taxon>Eukaryota</taxon>
        <taxon>Metazoa</taxon>
        <taxon>Spiralia</taxon>
        <taxon>Lophotrochozoa</taxon>
        <taxon>Annelida</taxon>
        <taxon>Polychaeta</taxon>
        <taxon>Sedentaria</taxon>
        <taxon>Scolecida</taxon>
        <taxon>Capitellidae</taxon>
        <taxon>Capitella</taxon>
    </lineage>
</organism>
<evidence type="ECO:0000313" key="1">
    <source>
        <dbReference type="EMBL" id="ELU09671.1"/>
    </source>
</evidence>
<dbReference type="Proteomes" id="UP000014760">
    <property type="component" value="Unassembled WGS sequence"/>
</dbReference>
<dbReference type="EnsemblMetazoa" id="CapteT129633">
    <property type="protein sequence ID" value="CapteP129633"/>
    <property type="gene ID" value="CapteG129633"/>
</dbReference>
<dbReference type="EMBL" id="KB298038">
    <property type="protein sequence ID" value="ELU09671.1"/>
    <property type="molecule type" value="Genomic_DNA"/>
</dbReference>
<reference evidence="2" key="3">
    <citation type="submission" date="2015-06" db="UniProtKB">
        <authorList>
            <consortium name="EnsemblMetazoa"/>
        </authorList>
    </citation>
    <scope>IDENTIFICATION</scope>
</reference>
<dbReference type="PANTHER" id="PTHR16022:SF0">
    <property type="entry name" value="CYTOPLASMIC DYNEIN 2 INTERMEDIATE CHAIN 1"/>
    <property type="match status" value="1"/>
</dbReference>
<dbReference type="AlphaFoldDB" id="R7V1X1"/>
<dbReference type="GO" id="GO:0005929">
    <property type="term" value="C:cilium"/>
    <property type="evidence" value="ECO:0007669"/>
    <property type="project" value="GOC"/>
</dbReference>
<dbReference type="HOGENOM" id="CLU_649329_0_0_1"/>
<proteinExistence type="predicted"/>
<dbReference type="GO" id="GO:0042073">
    <property type="term" value="P:intraciliary transport"/>
    <property type="evidence" value="ECO:0007669"/>
    <property type="project" value="InterPro"/>
</dbReference>
<evidence type="ECO:0000313" key="2">
    <source>
        <dbReference type="EnsemblMetazoa" id="CapteP129633"/>
    </source>
</evidence>
<dbReference type="Gene3D" id="2.130.10.10">
    <property type="entry name" value="YVTN repeat-like/Quinoprotein amine dehydrogenase"/>
    <property type="match status" value="2"/>
</dbReference>
<reference evidence="3" key="1">
    <citation type="submission" date="2012-12" db="EMBL/GenBank/DDBJ databases">
        <authorList>
            <person name="Hellsten U."/>
            <person name="Grimwood J."/>
            <person name="Chapman J.A."/>
            <person name="Shapiro H."/>
            <person name="Aerts A."/>
            <person name="Otillar R.P."/>
            <person name="Terry A.Y."/>
            <person name="Boore J.L."/>
            <person name="Simakov O."/>
            <person name="Marletaz F."/>
            <person name="Cho S.-J."/>
            <person name="Edsinger-Gonzales E."/>
            <person name="Havlak P."/>
            <person name="Kuo D.-H."/>
            <person name="Larsson T."/>
            <person name="Lv J."/>
            <person name="Arendt D."/>
            <person name="Savage R."/>
            <person name="Osoegawa K."/>
            <person name="de Jong P."/>
            <person name="Lindberg D.R."/>
            <person name="Seaver E.C."/>
            <person name="Weisblat D.A."/>
            <person name="Putnam N.H."/>
            <person name="Grigoriev I.V."/>
            <person name="Rokhsar D.S."/>
        </authorList>
    </citation>
    <scope>NUCLEOTIDE SEQUENCE</scope>
    <source>
        <strain evidence="3">I ESC-2004</strain>
    </source>
</reference>
<evidence type="ECO:0000313" key="3">
    <source>
        <dbReference type="Proteomes" id="UP000014760"/>
    </source>
</evidence>
<dbReference type="OMA" id="QVWDLMA"/>
<dbReference type="EMBL" id="AMQN01006287">
    <property type="status" value="NOT_ANNOTATED_CDS"/>
    <property type="molecule type" value="Genomic_DNA"/>
</dbReference>
<dbReference type="InterPro" id="IPR036322">
    <property type="entry name" value="WD40_repeat_dom_sf"/>
</dbReference>
<sequence>MYGGWLFTGRHVVQSHFSSTQNQALITIHSAKEVEMNDPLARKGIVCVWNVNEPSQPQSLLACESQPTCGCLSPNKVSMAFAGMRDGSLVCWDLREANSMHRPVKVKDIEVTPRYPSYNTAGVLHYDNHQSSLVAVVTVTSGDGASTGVVLVHFHDRSEGLSFQLATLEENSVIFLWVVGEMSHPDLSGSESDLGLTPGSRIKLIKSSSVVLTSPLRLRTVVKSFDLNLLPSNNSHFYVATDTGCVMHGVRYGGKAPPKAYRTEMEEVIEVTSIDFSPFSEPVFLAGYRDGSLRLFHVDCDQPLVTWTHSTEGRSVQLVKWCRSRPAVFFVLDDQSSFHIWDLRMDDSCPIHSESIAQTRSAGRFSMSGCVFWFVLCRVTSLCLSNDFNATGLGMSGHKPQMVGRTIFVQSFVELIDCFRPCH</sequence>
<reference evidence="1 3" key="2">
    <citation type="journal article" date="2013" name="Nature">
        <title>Insights into bilaterian evolution from three spiralian genomes.</title>
        <authorList>
            <person name="Simakov O."/>
            <person name="Marletaz F."/>
            <person name="Cho S.J."/>
            <person name="Edsinger-Gonzales E."/>
            <person name="Havlak P."/>
            <person name="Hellsten U."/>
            <person name="Kuo D.H."/>
            <person name="Larsson T."/>
            <person name="Lv J."/>
            <person name="Arendt D."/>
            <person name="Savage R."/>
            <person name="Osoegawa K."/>
            <person name="de Jong P."/>
            <person name="Grimwood J."/>
            <person name="Chapman J.A."/>
            <person name="Shapiro H."/>
            <person name="Aerts A."/>
            <person name="Otillar R.P."/>
            <person name="Terry A.Y."/>
            <person name="Boore J.L."/>
            <person name="Grigoriev I.V."/>
            <person name="Lindberg D.R."/>
            <person name="Seaver E.C."/>
            <person name="Weisblat D.A."/>
            <person name="Putnam N.H."/>
            <person name="Rokhsar D.S."/>
        </authorList>
    </citation>
    <scope>NUCLEOTIDE SEQUENCE</scope>
    <source>
        <strain evidence="1 3">I ESC-2004</strain>
    </source>
</reference>
<dbReference type="SUPFAM" id="SSF50978">
    <property type="entry name" value="WD40 repeat-like"/>
    <property type="match status" value="1"/>
</dbReference>
<dbReference type="PANTHER" id="PTHR16022">
    <property type="entry name" value="WD REPEAT DOMAIN 60"/>
    <property type="match status" value="1"/>
</dbReference>
<accession>R7V1X1</accession>
<name>R7V1X1_CAPTE</name>
<dbReference type="GO" id="GO:0005868">
    <property type="term" value="C:cytoplasmic dynein complex"/>
    <property type="evidence" value="ECO:0007669"/>
    <property type="project" value="InterPro"/>
</dbReference>
<gene>
    <name evidence="1" type="ORF">CAPTEDRAFT_129633</name>
</gene>
<dbReference type="InterPro" id="IPR015943">
    <property type="entry name" value="WD40/YVTN_repeat-like_dom_sf"/>
</dbReference>
<dbReference type="GO" id="GO:0045504">
    <property type="term" value="F:dynein heavy chain binding"/>
    <property type="evidence" value="ECO:0007669"/>
    <property type="project" value="InterPro"/>
</dbReference>
<dbReference type="InterPro" id="IPR042505">
    <property type="entry name" value="DYNC2I1"/>
</dbReference>
<dbReference type="GO" id="GO:0045503">
    <property type="term" value="F:dynein light chain binding"/>
    <property type="evidence" value="ECO:0007669"/>
    <property type="project" value="InterPro"/>
</dbReference>
<dbReference type="STRING" id="283909.R7V1X1"/>
<keyword evidence="3" id="KW-1185">Reference proteome</keyword>
<evidence type="ECO:0008006" key="4">
    <source>
        <dbReference type="Google" id="ProtNLM"/>
    </source>
</evidence>
<dbReference type="OrthoDB" id="2162425at2759"/>